<dbReference type="AlphaFoldDB" id="A0A081K6Q9"/>
<evidence type="ECO:0000256" key="3">
    <source>
        <dbReference type="ARBA" id="ARBA00022777"/>
    </source>
</evidence>
<sequence>MDKPILVVAIGGNALLQRGELMSCENQRKSIAATAQSLAKLHEQYRLVIVHGNGPQVGLLALQNLAYRDCPPYPMDVLGAETQGMIGYLMQQGIKKELPHTEVSTLVTQVMVDATDPSIADPSKFIGPVYDRETAEQLAKEYGWTIKADGDYWRRVVPSPAPVKIMETDAIKCLLERDHIVICGGGGGTPVVKNGSDIEGFEAVIDKDATASMLAREIGAAELLILTDGQHVCVNWGKPDERALTDVTVSEMKGYEFAAGSMGPKVDACCSFAESTGGIGNIGDLYHALDVMNRTTGTRIHP</sequence>
<dbReference type="Gene3D" id="3.40.1160.10">
    <property type="entry name" value="Acetylglutamate kinase-like"/>
    <property type="match status" value="1"/>
</dbReference>
<dbReference type="FunFam" id="3.40.1160.10:FF:000007">
    <property type="entry name" value="Carbamate kinase"/>
    <property type="match status" value="1"/>
</dbReference>
<evidence type="ECO:0000259" key="6">
    <source>
        <dbReference type="Pfam" id="PF00696"/>
    </source>
</evidence>
<dbReference type="InterPro" id="IPR001048">
    <property type="entry name" value="Asp/Glu/Uridylate_kinase"/>
</dbReference>
<dbReference type="Proteomes" id="UP000027997">
    <property type="component" value="Unassembled WGS sequence"/>
</dbReference>
<dbReference type="STRING" id="305900.GV64_02935"/>
<dbReference type="PIRSF" id="PIRSF000723">
    <property type="entry name" value="Carbamate_kin"/>
    <property type="match status" value="1"/>
</dbReference>
<evidence type="ECO:0000256" key="4">
    <source>
        <dbReference type="NCBIfam" id="TIGR00746"/>
    </source>
</evidence>
<keyword evidence="2 5" id="KW-0808">Transferase</keyword>
<name>A0A081K6Q9_9GAMM</name>
<comment type="similarity">
    <text evidence="1 5">Belongs to the carbamate kinase family.</text>
</comment>
<dbReference type="NCBIfam" id="TIGR00746">
    <property type="entry name" value="arcC"/>
    <property type="match status" value="1"/>
</dbReference>
<evidence type="ECO:0000256" key="5">
    <source>
        <dbReference type="PIRNR" id="PIRNR000723"/>
    </source>
</evidence>
<dbReference type="SUPFAM" id="SSF53633">
    <property type="entry name" value="Carbamate kinase-like"/>
    <property type="match status" value="1"/>
</dbReference>
<proteinExistence type="inferred from homology"/>
<dbReference type="GO" id="GO:0019546">
    <property type="term" value="P:L-arginine deiminase pathway"/>
    <property type="evidence" value="ECO:0007669"/>
    <property type="project" value="TreeGrafter"/>
</dbReference>
<accession>A0A081K6Q9</accession>
<comment type="caution">
    <text evidence="7">The sequence shown here is derived from an EMBL/GenBank/DDBJ whole genome shotgun (WGS) entry which is preliminary data.</text>
</comment>
<organism evidence="7 8">
    <name type="scientific">Endozoicomonas elysicola</name>
    <dbReference type="NCBI Taxonomy" id="305900"/>
    <lineage>
        <taxon>Bacteria</taxon>
        <taxon>Pseudomonadati</taxon>
        <taxon>Pseudomonadota</taxon>
        <taxon>Gammaproteobacteria</taxon>
        <taxon>Oceanospirillales</taxon>
        <taxon>Endozoicomonadaceae</taxon>
        <taxon>Endozoicomonas</taxon>
    </lineage>
</organism>
<protein>
    <recommendedName>
        <fullName evidence="4 5">Carbamate kinase</fullName>
    </recommendedName>
</protein>
<dbReference type="GO" id="GO:0008804">
    <property type="term" value="F:carbamate kinase activity"/>
    <property type="evidence" value="ECO:0007669"/>
    <property type="project" value="UniProtKB-UniRule"/>
</dbReference>
<dbReference type="eggNOG" id="COG0549">
    <property type="taxonomic scope" value="Bacteria"/>
</dbReference>
<dbReference type="Pfam" id="PF00696">
    <property type="entry name" value="AA_kinase"/>
    <property type="match status" value="1"/>
</dbReference>
<dbReference type="GO" id="GO:0005829">
    <property type="term" value="C:cytosol"/>
    <property type="evidence" value="ECO:0007669"/>
    <property type="project" value="TreeGrafter"/>
</dbReference>
<evidence type="ECO:0000256" key="2">
    <source>
        <dbReference type="ARBA" id="ARBA00022679"/>
    </source>
</evidence>
<feature type="domain" description="Aspartate/glutamate/uridylate kinase" evidence="6">
    <location>
        <begin position="5"/>
        <end position="275"/>
    </location>
</feature>
<dbReference type="CDD" id="cd04235">
    <property type="entry name" value="AAK_CK"/>
    <property type="match status" value="1"/>
</dbReference>
<dbReference type="PANTHER" id="PTHR30409:SF1">
    <property type="entry name" value="CARBAMATE KINASE-RELATED"/>
    <property type="match status" value="1"/>
</dbReference>
<dbReference type="PRINTS" id="PR01469">
    <property type="entry name" value="CARBMTKINASE"/>
</dbReference>
<evidence type="ECO:0000313" key="7">
    <source>
        <dbReference type="EMBL" id="KEI69835.1"/>
    </source>
</evidence>
<evidence type="ECO:0000313" key="8">
    <source>
        <dbReference type="Proteomes" id="UP000027997"/>
    </source>
</evidence>
<keyword evidence="8" id="KW-1185">Reference proteome</keyword>
<gene>
    <name evidence="7" type="ORF">GV64_02935</name>
</gene>
<dbReference type="RefSeq" id="WP_020584686.1">
    <property type="nucleotide sequence ID" value="NZ_JOJP01000001.1"/>
</dbReference>
<reference evidence="7 8" key="1">
    <citation type="submission" date="2014-06" db="EMBL/GenBank/DDBJ databases">
        <title>Whole Genome Sequences of Three Symbiotic Endozoicomonas Bacteria.</title>
        <authorList>
            <person name="Neave M.J."/>
            <person name="Apprill A."/>
            <person name="Voolstra C.R."/>
        </authorList>
    </citation>
    <scope>NUCLEOTIDE SEQUENCE [LARGE SCALE GENOMIC DNA]</scope>
    <source>
        <strain evidence="7 8">DSM 22380</strain>
    </source>
</reference>
<dbReference type="NCBIfam" id="NF009008">
    <property type="entry name" value="PRK12354.1"/>
    <property type="match status" value="1"/>
</dbReference>
<dbReference type="InterPro" id="IPR003964">
    <property type="entry name" value="Carb_kinase"/>
</dbReference>
<keyword evidence="3 5" id="KW-0418">Kinase</keyword>
<evidence type="ECO:0000256" key="1">
    <source>
        <dbReference type="ARBA" id="ARBA00011066"/>
    </source>
</evidence>
<dbReference type="EMBL" id="JOJP01000001">
    <property type="protein sequence ID" value="KEI69835.1"/>
    <property type="molecule type" value="Genomic_DNA"/>
</dbReference>
<dbReference type="InterPro" id="IPR036393">
    <property type="entry name" value="AceGlu_kinase-like_sf"/>
</dbReference>
<dbReference type="PANTHER" id="PTHR30409">
    <property type="entry name" value="CARBAMATE KINASE"/>
    <property type="match status" value="1"/>
</dbReference>